<organism evidence="6 7">
    <name type="scientific">Babjeviella inositovora NRRL Y-12698</name>
    <dbReference type="NCBI Taxonomy" id="984486"/>
    <lineage>
        <taxon>Eukaryota</taxon>
        <taxon>Fungi</taxon>
        <taxon>Dikarya</taxon>
        <taxon>Ascomycota</taxon>
        <taxon>Saccharomycotina</taxon>
        <taxon>Pichiomycetes</taxon>
        <taxon>Serinales incertae sedis</taxon>
        <taxon>Babjeviella</taxon>
    </lineage>
</organism>
<dbReference type="InterPro" id="IPR024661">
    <property type="entry name" value="RNA_pol_III_Rpc31"/>
</dbReference>
<dbReference type="GO" id="GO:0006386">
    <property type="term" value="P:termination of RNA polymerase III transcription"/>
    <property type="evidence" value="ECO:0007669"/>
    <property type="project" value="EnsemblFungi"/>
</dbReference>
<accession>A0A1E3QQB7</accession>
<protein>
    <recommendedName>
        <fullName evidence="4">DNA-directed RNA polymerase III subunit</fullName>
    </recommendedName>
</protein>
<dbReference type="PANTHER" id="PTHR15367:SF2">
    <property type="entry name" value="DNA-DIRECTED RNA POLYMERASE III SUBUNIT"/>
    <property type="match status" value="1"/>
</dbReference>
<dbReference type="Proteomes" id="UP000094336">
    <property type="component" value="Unassembled WGS sequence"/>
</dbReference>
<feature type="region of interest" description="Disordered" evidence="5">
    <location>
        <begin position="167"/>
        <end position="223"/>
    </location>
</feature>
<evidence type="ECO:0000313" key="6">
    <source>
        <dbReference type="EMBL" id="ODQ79893.1"/>
    </source>
</evidence>
<dbReference type="GeneID" id="30149645"/>
<dbReference type="PANTHER" id="PTHR15367">
    <property type="entry name" value="DNA-DIRECTED RNA POLYMERASE III"/>
    <property type="match status" value="1"/>
</dbReference>
<comment type="similarity">
    <text evidence="2 4">Belongs to the eukaryotic RPC7 RNA polymerase subunit family.</text>
</comment>
<dbReference type="GO" id="GO:0003899">
    <property type="term" value="F:DNA-directed RNA polymerase activity"/>
    <property type="evidence" value="ECO:0007669"/>
    <property type="project" value="EnsemblFungi"/>
</dbReference>
<evidence type="ECO:0000313" key="7">
    <source>
        <dbReference type="Proteomes" id="UP000094336"/>
    </source>
</evidence>
<evidence type="ECO:0000256" key="5">
    <source>
        <dbReference type="SAM" id="MobiDB-lite"/>
    </source>
</evidence>
<gene>
    <name evidence="6" type="ORF">BABINDRAFT_36879</name>
</gene>
<dbReference type="GO" id="GO:0042797">
    <property type="term" value="P:tRNA transcription by RNA polymerase III"/>
    <property type="evidence" value="ECO:0007669"/>
    <property type="project" value="EnsemblFungi"/>
</dbReference>
<evidence type="ECO:0000256" key="3">
    <source>
        <dbReference type="ARBA" id="ARBA00023242"/>
    </source>
</evidence>
<reference evidence="7" key="1">
    <citation type="submission" date="2016-05" db="EMBL/GenBank/DDBJ databases">
        <title>Comparative genomics of biotechnologically important yeasts.</title>
        <authorList>
            <consortium name="DOE Joint Genome Institute"/>
            <person name="Riley R."/>
            <person name="Haridas S."/>
            <person name="Wolfe K.H."/>
            <person name="Lopes M.R."/>
            <person name="Hittinger C.T."/>
            <person name="Goker M."/>
            <person name="Salamov A."/>
            <person name="Wisecaver J."/>
            <person name="Long T.M."/>
            <person name="Aerts A.L."/>
            <person name="Barry K."/>
            <person name="Choi C."/>
            <person name="Clum A."/>
            <person name="Coughlan A.Y."/>
            <person name="Deshpande S."/>
            <person name="Douglass A.P."/>
            <person name="Hanson S.J."/>
            <person name="Klenk H.-P."/>
            <person name="Labutti K."/>
            <person name="Lapidus A."/>
            <person name="Lindquist E."/>
            <person name="Lipzen A."/>
            <person name="Meier-Kolthoff J.P."/>
            <person name="Ohm R.A."/>
            <person name="Otillar R.P."/>
            <person name="Pangilinan J."/>
            <person name="Peng Y."/>
            <person name="Rokas A."/>
            <person name="Rosa C.A."/>
            <person name="Scheuner C."/>
            <person name="Sibirny A.A."/>
            <person name="Slot J.C."/>
            <person name="Stielow J.B."/>
            <person name="Sun H."/>
            <person name="Kurtzman C.P."/>
            <person name="Blackwell M."/>
            <person name="Grigoriev I.V."/>
            <person name="Jeffries T.W."/>
        </authorList>
    </citation>
    <scope>NUCLEOTIDE SEQUENCE [LARGE SCALE GENOMIC DNA]</scope>
    <source>
        <strain evidence="7">NRRL Y-12698</strain>
    </source>
</reference>
<evidence type="ECO:0000256" key="2">
    <source>
        <dbReference type="ARBA" id="ARBA00008352"/>
    </source>
</evidence>
<dbReference type="OrthoDB" id="5377312at2759"/>
<dbReference type="STRING" id="984486.A0A1E3QQB7"/>
<sequence>MSFRGGAKGGNTRALPFGLDFQDVKENASDKSCLQLPINGPLNKLETNSARQYISLQKAVQEGPFYTGSLAIASGDQTLVDTSGFHKDDGIKRYSDKYRTKRKLGRSIDEHPYVVEFFPEELYQAMGINNKKKKKLLAKSSYKIDGGLKLYTVEGDVNSLDKLKQMGDNLVDDENDKEEDEAEVEEDIDDEFEEDDDDDYNAERYFDDDNEVDDDDGGDEAAF</sequence>
<dbReference type="Pfam" id="PF11705">
    <property type="entry name" value="RNA_pol_3_Rpc31"/>
    <property type="match status" value="1"/>
</dbReference>
<evidence type="ECO:0000256" key="1">
    <source>
        <dbReference type="ARBA" id="ARBA00004123"/>
    </source>
</evidence>
<keyword evidence="7" id="KW-1185">Reference proteome</keyword>
<dbReference type="AlphaFoldDB" id="A0A1E3QQB7"/>
<dbReference type="GO" id="GO:0006384">
    <property type="term" value="P:transcription initiation at RNA polymerase III promoter"/>
    <property type="evidence" value="ECO:0007669"/>
    <property type="project" value="EnsemblFungi"/>
</dbReference>
<dbReference type="EMBL" id="KV454431">
    <property type="protein sequence ID" value="ODQ79893.1"/>
    <property type="molecule type" value="Genomic_DNA"/>
</dbReference>
<comment type="subcellular location">
    <subcellularLocation>
        <location evidence="1 4">Nucleus</location>
    </subcellularLocation>
</comment>
<proteinExistence type="inferred from homology"/>
<comment type="function">
    <text evidence="4">DNA-dependent RNA polymerase catalyzes the transcription of DNA into RNA using the four ribonucleoside triphosphates as substrates. Specific peripheric component of RNA polymerase III which synthesizes small RNAs, such as 5S rRNA and tRNAs.</text>
</comment>
<feature type="compositionally biased region" description="Acidic residues" evidence="5">
    <location>
        <begin position="208"/>
        <end position="223"/>
    </location>
</feature>
<comment type="subunit">
    <text evidence="4">Component of the RNA polymerase III (Pol III) complex.</text>
</comment>
<name>A0A1E3QQB7_9ASCO</name>
<dbReference type="RefSeq" id="XP_018985221.1">
    <property type="nucleotide sequence ID" value="XM_019131792.1"/>
</dbReference>
<feature type="compositionally biased region" description="Acidic residues" evidence="5">
    <location>
        <begin position="170"/>
        <end position="200"/>
    </location>
</feature>
<dbReference type="PIRSF" id="PIRSF000777">
    <property type="entry name" value="RNA_polIII_C31"/>
    <property type="match status" value="1"/>
</dbReference>
<evidence type="ECO:0000256" key="4">
    <source>
        <dbReference type="PIRNR" id="PIRNR000777"/>
    </source>
</evidence>
<keyword evidence="3 4" id="KW-0539">Nucleus</keyword>
<dbReference type="GO" id="GO:0005666">
    <property type="term" value="C:RNA polymerase III complex"/>
    <property type="evidence" value="ECO:0007669"/>
    <property type="project" value="UniProtKB-UniRule"/>
</dbReference>